<sequence length="313" mass="33076">MSERPTRLSVPRIIRRRKGADDSYAVEGRVVPEETPIAFSYNGTTHAVMMATPADMEDFAVGFSLSEGIVSQLGEISEIAVEEHNEGIDVQLRLATEAGQELTDRRRRMAGPVGCGLCGIESIEQALKPVASVDKVRLTLTPQEIADAMTSLSRRQPLHGETGAVHAAGFYVPGQGIVAVREDVGRHNALDKLAGALCRAGVDGESGAVVITSRVSIEMVQKTAIIGASMLIAVSAPTALAVRTAEAAGMTLVALVRGEEFDVFTRPERIPHVLTQVKTKADEAAATAPAKANPDSAASTLIQSPTVQLVQYG</sequence>
<dbReference type="AlphaFoldDB" id="A0A849VQR2"/>
<keyword evidence="2 3" id="KW-0501">Molybdenum cofactor biosynthesis</keyword>
<keyword evidence="5" id="KW-1185">Reference proteome</keyword>
<dbReference type="InterPro" id="IPR003786">
    <property type="entry name" value="FdhD"/>
</dbReference>
<comment type="caution">
    <text evidence="4">The sequence shown here is derived from an EMBL/GenBank/DDBJ whole genome shotgun (WGS) entry which is preliminary data.</text>
</comment>
<dbReference type="SUPFAM" id="SSF53927">
    <property type="entry name" value="Cytidine deaminase-like"/>
    <property type="match status" value="1"/>
</dbReference>
<accession>A0A849VQR2</accession>
<feature type="active site" description="Cysteine persulfide intermediate" evidence="3">
    <location>
        <position position="115"/>
    </location>
</feature>
<dbReference type="GO" id="GO:0016783">
    <property type="term" value="F:sulfurtransferase activity"/>
    <property type="evidence" value="ECO:0007669"/>
    <property type="project" value="InterPro"/>
</dbReference>
<dbReference type="Gene3D" id="3.10.20.10">
    <property type="match status" value="1"/>
</dbReference>
<dbReference type="PANTHER" id="PTHR30592">
    <property type="entry name" value="FORMATE DEHYDROGENASE"/>
    <property type="match status" value="1"/>
</dbReference>
<keyword evidence="1 3" id="KW-0963">Cytoplasm</keyword>
<dbReference type="Pfam" id="PF02634">
    <property type="entry name" value="FdhD-NarQ"/>
    <property type="match status" value="1"/>
</dbReference>
<dbReference type="GO" id="GO:0005737">
    <property type="term" value="C:cytoplasm"/>
    <property type="evidence" value="ECO:0007669"/>
    <property type="project" value="UniProtKB-SubCell"/>
</dbReference>
<gene>
    <name evidence="3 4" type="primary">fdhD</name>
    <name evidence="4" type="ORF">HQ945_04110</name>
</gene>
<comment type="function">
    <text evidence="3">Required for formate dehydrogenase (FDH) activity. Acts as a sulfur carrier protein that transfers sulfur from IscS to the molybdenum cofactor prior to its insertion into FDH.</text>
</comment>
<dbReference type="PIRSF" id="PIRSF015626">
    <property type="entry name" value="FdhD"/>
    <property type="match status" value="1"/>
</dbReference>
<dbReference type="GO" id="GO:0006777">
    <property type="term" value="P:Mo-molybdopterin cofactor biosynthetic process"/>
    <property type="evidence" value="ECO:0007669"/>
    <property type="project" value="UniProtKB-UniRule"/>
</dbReference>
<comment type="similarity">
    <text evidence="3">Belongs to the FdhD family.</text>
</comment>
<dbReference type="Gene3D" id="3.40.140.10">
    <property type="entry name" value="Cytidine Deaminase, domain 2"/>
    <property type="match status" value="1"/>
</dbReference>
<evidence type="ECO:0000256" key="3">
    <source>
        <dbReference type="HAMAP-Rule" id="MF_00187"/>
    </source>
</evidence>
<dbReference type="GO" id="GO:0097163">
    <property type="term" value="F:sulfur carrier activity"/>
    <property type="evidence" value="ECO:0007669"/>
    <property type="project" value="UniProtKB-UniRule"/>
</dbReference>
<dbReference type="PANTHER" id="PTHR30592:SF1">
    <property type="entry name" value="SULFUR CARRIER PROTEIN FDHD"/>
    <property type="match status" value="1"/>
</dbReference>
<evidence type="ECO:0000313" key="4">
    <source>
        <dbReference type="EMBL" id="NTS30430.1"/>
    </source>
</evidence>
<reference evidence="4 5" key="1">
    <citation type="submission" date="2020-05" db="EMBL/GenBank/DDBJ databases">
        <authorList>
            <person name="Kim M.K."/>
        </authorList>
    </citation>
    <scope>NUCLEOTIDE SEQUENCE [LARGE SCALE GENOMIC DNA]</scope>
    <source>
        <strain evidence="4 5">BT25</strain>
    </source>
</reference>
<comment type="subcellular location">
    <subcellularLocation>
        <location evidence="3">Cytoplasm</location>
    </subcellularLocation>
</comment>
<evidence type="ECO:0000313" key="5">
    <source>
        <dbReference type="Proteomes" id="UP000550508"/>
    </source>
</evidence>
<dbReference type="EMBL" id="JABUMX010000001">
    <property type="protein sequence ID" value="NTS30430.1"/>
    <property type="molecule type" value="Genomic_DNA"/>
</dbReference>
<dbReference type="RefSeq" id="WP_113281830.1">
    <property type="nucleotide sequence ID" value="NZ_CP088292.1"/>
</dbReference>
<keyword evidence="4" id="KW-0808">Transferase</keyword>
<proteinExistence type="inferred from homology"/>
<dbReference type="Proteomes" id="UP000550508">
    <property type="component" value="Unassembled WGS sequence"/>
</dbReference>
<protein>
    <recommendedName>
        <fullName evidence="3">Sulfur carrier protein FdhD</fullName>
    </recommendedName>
</protein>
<organism evidence="4 5">
    <name type="scientific">Phyllobacterium pellucidum</name>
    <dbReference type="NCBI Taxonomy" id="2740464"/>
    <lineage>
        <taxon>Bacteria</taxon>
        <taxon>Pseudomonadati</taxon>
        <taxon>Pseudomonadota</taxon>
        <taxon>Alphaproteobacteria</taxon>
        <taxon>Hyphomicrobiales</taxon>
        <taxon>Phyllobacteriaceae</taxon>
        <taxon>Phyllobacterium</taxon>
    </lineage>
</organism>
<dbReference type="InterPro" id="IPR016193">
    <property type="entry name" value="Cytidine_deaminase-like"/>
</dbReference>
<dbReference type="NCBIfam" id="TIGR00129">
    <property type="entry name" value="fdhD_narQ"/>
    <property type="match status" value="1"/>
</dbReference>
<comment type="caution">
    <text evidence="3">Lacks conserved residue(s) required for the propagation of feature annotation.</text>
</comment>
<name>A0A849VQR2_9HYPH</name>
<dbReference type="HAMAP" id="MF_00187">
    <property type="entry name" value="FdhD"/>
    <property type="match status" value="1"/>
</dbReference>
<evidence type="ECO:0000256" key="2">
    <source>
        <dbReference type="ARBA" id="ARBA00023150"/>
    </source>
</evidence>
<evidence type="ECO:0000256" key="1">
    <source>
        <dbReference type="ARBA" id="ARBA00022490"/>
    </source>
</evidence>